<dbReference type="EMBL" id="JARK01000001">
    <property type="protein sequence ID" value="EYC46337.1"/>
    <property type="molecule type" value="Genomic_DNA"/>
</dbReference>
<gene>
    <name evidence="1" type="primary">Acey_s0401.g788</name>
    <name evidence="1" type="ORF">Y032_0401g788</name>
</gene>
<organism evidence="1 2">
    <name type="scientific">Ancylostoma ceylanicum</name>
    <dbReference type="NCBI Taxonomy" id="53326"/>
    <lineage>
        <taxon>Eukaryota</taxon>
        <taxon>Metazoa</taxon>
        <taxon>Ecdysozoa</taxon>
        <taxon>Nematoda</taxon>
        <taxon>Chromadorea</taxon>
        <taxon>Rhabditida</taxon>
        <taxon>Rhabditina</taxon>
        <taxon>Rhabditomorpha</taxon>
        <taxon>Strongyloidea</taxon>
        <taxon>Ancylostomatidae</taxon>
        <taxon>Ancylostomatinae</taxon>
        <taxon>Ancylostoma</taxon>
    </lineage>
</organism>
<protein>
    <submittedName>
        <fullName evidence="1">Uncharacterized protein</fullName>
    </submittedName>
</protein>
<keyword evidence="2" id="KW-1185">Reference proteome</keyword>
<name>A0A016X454_9BILA</name>
<evidence type="ECO:0000313" key="2">
    <source>
        <dbReference type="Proteomes" id="UP000024635"/>
    </source>
</evidence>
<accession>A0A016X454</accession>
<sequence>MNCVFLVNRLFKGLAMNENRVMKRLKYDAAPRNDYTALLSTGREVISLSTTMSGFPIVTRDSPRPVSAADSWTVLRENDENDALYGDLEGARRLIPFTPGGIKAAPAIDWECLEEAILLGLLVRGDIDRSCLEIQPDGRVRLVVVQNGSSRMRKCFMRNVRGQFYNCLGGAVELLDSWKGDRPLLICADSASQHLRRRT</sequence>
<evidence type="ECO:0000313" key="1">
    <source>
        <dbReference type="EMBL" id="EYC46337.1"/>
    </source>
</evidence>
<dbReference type="Proteomes" id="UP000024635">
    <property type="component" value="Unassembled WGS sequence"/>
</dbReference>
<reference evidence="2" key="1">
    <citation type="journal article" date="2015" name="Nat. Genet.">
        <title>The genome and transcriptome of the zoonotic hookworm Ancylostoma ceylanicum identify infection-specific gene families.</title>
        <authorList>
            <person name="Schwarz E.M."/>
            <person name="Hu Y."/>
            <person name="Antoshechkin I."/>
            <person name="Miller M.M."/>
            <person name="Sternberg P.W."/>
            <person name="Aroian R.V."/>
        </authorList>
    </citation>
    <scope>NUCLEOTIDE SEQUENCE</scope>
    <source>
        <strain evidence="2">HY135</strain>
    </source>
</reference>
<dbReference type="AlphaFoldDB" id="A0A016X454"/>
<comment type="caution">
    <text evidence="1">The sequence shown here is derived from an EMBL/GenBank/DDBJ whole genome shotgun (WGS) entry which is preliminary data.</text>
</comment>
<proteinExistence type="predicted"/>